<comment type="similarity">
    <text evidence="7">Belongs to the PpiD chaperone family.</text>
</comment>
<evidence type="ECO:0000256" key="2">
    <source>
        <dbReference type="ARBA" id="ARBA00022475"/>
    </source>
</evidence>
<dbReference type="Proteomes" id="UP001330434">
    <property type="component" value="Chromosome"/>
</dbReference>
<feature type="domain" description="PpiC" evidence="9">
    <location>
        <begin position="251"/>
        <end position="392"/>
    </location>
</feature>
<evidence type="ECO:0000259" key="9">
    <source>
        <dbReference type="Pfam" id="PF13145"/>
    </source>
</evidence>
<dbReference type="PANTHER" id="PTHR47529">
    <property type="entry name" value="PEPTIDYL-PROLYL CIS-TRANS ISOMERASE D"/>
    <property type="match status" value="1"/>
</dbReference>
<dbReference type="Gene3D" id="1.10.4030.10">
    <property type="entry name" value="Porin chaperone SurA, peptide-binding domain"/>
    <property type="match status" value="1"/>
</dbReference>
<keyword evidence="2" id="KW-1003">Cell membrane</keyword>
<reference evidence="10 11" key="1">
    <citation type="journal article" date="2024" name="Environ. Microbiol.">
        <title>Novel evolutionary insights on the interactions of the Holosporales (Alphaproteobacteria) with eukaryotic hosts from comparative genomics.</title>
        <authorList>
            <person name="Giovannini M."/>
            <person name="Petroni G."/>
            <person name="Castelli M."/>
        </authorList>
    </citation>
    <scope>NUCLEOTIDE SEQUENCE [LARGE SCALE GENOMIC DNA]</scope>
    <source>
        <strain evidence="10 11">US_Bl 15I1</strain>
    </source>
</reference>
<dbReference type="InterPro" id="IPR027304">
    <property type="entry name" value="Trigger_fact/SurA_dom_sf"/>
</dbReference>
<organism evidence="10 11">
    <name type="scientific">Candidatus Bealeia paramacronuclearis</name>
    <dbReference type="NCBI Taxonomy" id="1921001"/>
    <lineage>
        <taxon>Bacteria</taxon>
        <taxon>Pseudomonadati</taxon>
        <taxon>Pseudomonadota</taxon>
        <taxon>Alphaproteobacteria</taxon>
        <taxon>Holosporales</taxon>
        <taxon>Holosporaceae</taxon>
        <taxon>Candidatus Bealeia</taxon>
    </lineage>
</organism>
<dbReference type="GO" id="GO:0016853">
    <property type="term" value="F:isomerase activity"/>
    <property type="evidence" value="ECO:0007669"/>
    <property type="project" value="UniProtKB-KW"/>
</dbReference>
<evidence type="ECO:0000256" key="1">
    <source>
        <dbReference type="ARBA" id="ARBA00004401"/>
    </source>
</evidence>
<evidence type="ECO:0000313" key="10">
    <source>
        <dbReference type="EMBL" id="WVX67009.1"/>
    </source>
</evidence>
<dbReference type="InterPro" id="IPR000297">
    <property type="entry name" value="PPIase_PpiC"/>
</dbReference>
<keyword evidence="6" id="KW-0143">Chaperone</keyword>
<name>A0ABZ2C3H1_9PROT</name>
<dbReference type="RefSeq" id="WP_331255814.1">
    <property type="nucleotide sequence ID" value="NZ_CP133270.1"/>
</dbReference>
<dbReference type="InterPro" id="IPR052029">
    <property type="entry name" value="PpiD_chaperone"/>
</dbReference>
<keyword evidence="11" id="KW-1185">Reference proteome</keyword>
<sequence length="534" mass="59332">MIQAFHNFSQSWIAKGFLIIVALSFGAFFGQSDFFRKHDPNAIVAEVGGHAIGRETLQMEIQKKLREIQAQSGQTIDPAQIQALNLPRMVLENMIQSSLLAQEVERLKLMVRDEDVVSALQKIPAFQDDKGNFSRKNFEIVLQNNGFTEQMFVDQMRDDLLREQLIEAIKSGVTVPAIMANHLFNAEYQSRQAAMVTFKPETMPAPNVPAETDLQTYYNEHKDQFVAPEMRSFTVLLINANDIAKEIIPGEDDIQAEYRAKIAHYENKPLAEVKDKVIHDLQMHQAVDKIYELTQSLDDTLAGGATLEEVAKAHKLSTMKVEAVDGQGTTLQGDASPAFKGVDFLKDVVLATAFSTEDGQDSNFIDGPQGIHFLVRVDDVKPSQAQTFAEAKLRVEKAWTLEQQIQEAVTRAKTLAQDINTGIKKPTMLELLPNLILAEGKSTLPEQVQEAIMTLALGKAGVVPVKDGVAVVVLNQIIEPSETVKTEKFDGFKKDIEKRLASDVVNDFVDALRVQFPVRINSAALKMLTQSNEG</sequence>
<dbReference type="Pfam" id="PF13624">
    <property type="entry name" value="SurA_N_3"/>
    <property type="match status" value="1"/>
</dbReference>
<protein>
    <submittedName>
        <fullName evidence="10">Peptidylprolyl isomerase</fullName>
    </submittedName>
</protein>
<evidence type="ECO:0000256" key="8">
    <source>
        <dbReference type="SAM" id="Phobius"/>
    </source>
</evidence>
<evidence type="ECO:0000256" key="3">
    <source>
        <dbReference type="ARBA" id="ARBA00022692"/>
    </source>
</evidence>
<comment type="subcellular location">
    <subcellularLocation>
        <location evidence="1">Cell membrane</location>
        <topology evidence="1">Single-pass type II membrane protein</topology>
    </subcellularLocation>
</comment>
<keyword evidence="5 8" id="KW-0472">Membrane</keyword>
<dbReference type="Pfam" id="PF13145">
    <property type="entry name" value="Rotamase_2"/>
    <property type="match status" value="1"/>
</dbReference>
<evidence type="ECO:0000256" key="7">
    <source>
        <dbReference type="ARBA" id="ARBA00038408"/>
    </source>
</evidence>
<keyword evidence="10" id="KW-0413">Isomerase</keyword>
<keyword evidence="4 8" id="KW-1133">Transmembrane helix</keyword>
<gene>
    <name evidence="10" type="ORF">Bealeia1_01205</name>
</gene>
<proteinExistence type="inferred from homology"/>
<dbReference type="PANTHER" id="PTHR47529:SF1">
    <property type="entry name" value="PERIPLASMIC CHAPERONE PPID"/>
    <property type="match status" value="1"/>
</dbReference>
<dbReference type="EMBL" id="CP133270">
    <property type="protein sequence ID" value="WVX67009.1"/>
    <property type="molecule type" value="Genomic_DNA"/>
</dbReference>
<evidence type="ECO:0000256" key="6">
    <source>
        <dbReference type="ARBA" id="ARBA00023186"/>
    </source>
</evidence>
<evidence type="ECO:0000256" key="4">
    <source>
        <dbReference type="ARBA" id="ARBA00022989"/>
    </source>
</evidence>
<feature type="transmembrane region" description="Helical" evidence="8">
    <location>
        <begin position="12"/>
        <end position="30"/>
    </location>
</feature>
<keyword evidence="3 8" id="KW-0812">Transmembrane</keyword>
<dbReference type="SUPFAM" id="SSF109998">
    <property type="entry name" value="Triger factor/SurA peptide-binding domain-like"/>
    <property type="match status" value="1"/>
</dbReference>
<evidence type="ECO:0000313" key="11">
    <source>
        <dbReference type="Proteomes" id="UP001330434"/>
    </source>
</evidence>
<accession>A0ABZ2C3H1</accession>
<evidence type="ECO:0000256" key="5">
    <source>
        <dbReference type="ARBA" id="ARBA00023136"/>
    </source>
</evidence>